<evidence type="ECO:0000256" key="1">
    <source>
        <dbReference type="ARBA" id="ARBA00001946"/>
    </source>
</evidence>
<dbReference type="PANTHER" id="PTHR20854:SF4">
    <property type="entry name" value="INOSITOL-1-MONOPHOSPHATASE-RELATED"/>
    <property type="match status" value="1"/>
</dbReference>
<feature type="binding site" evidence="5">
    <location>
        <position position="86"/>
    </location>
    <ligand>
        <name>Mg(2+)</name>
        <dbReference type="ChEBI" id="CHEBI:18420"/>
        <label>1</label>
        <note>catalytic</note>
    </ligand>
</feature>
<keyword evidence="7" id="KW-1185">Reference proteome</keyword>
<dbReference type="GO" id="GO:0046872">
    <property type="term" value="F:metal ion binding"/>
    <property type="evidence" value="ECO:0007669"/>
    <property type="project" value="UniProtKB-KW"/>
</dbReference>
<dbReference type="Proteomes" id="UP000182508">
    <property type="component" value="Unassembled WGS sequence"/>
</dbReference>
<feature type="binding site" evidence="5">
    <location>
        <position position="83"/>
    </location>
    <ligand>
        <name>Mg(2+)</name>
        <dbReference type="ChEBI" id="CHEBI:18420"/>
        <label>1</label>
        <note>catalytic</note>
    </ligand>
</feature>
<feature type="binding site" evidence="5">
    <location>
        <position position="85"/>
    </location>
    <ligand>
        <name>Mg(2+)</name>
        <dbReference type="ChEBI" id="CHEBI:18420"/>
        <label>1</label>
        <note>catalytic</note>
    </ligand>
</feature>
<organism evidence="6 7">
    <name type="scientific">Streptococcus henryi</name>
    <dbReference type="NCBI Taxonomy" id="439219"/>
    <lineage>
        <taxon>Bacteria</taxon>
        <taxon>Bacillati</taxon>
        <taxon>Bacillota</taxon>
        <taxon>Bacilli</taxon>
        <taxon>Lactobacillales</taxon>
        <taxon>Streptococcaceae</taxon>
        <taxon>Streptococcus</taxon>
    </lineage>
</organism>
<dbReference type="GO" id="GO:0008934">
    <property type="term" value="F:inositol monophosphate 1-phosphatase activity"/>
    <property type="evidence" value="ECO:0007669"/>
    <property type="project" value="TreeGrafter"/>
</dbReference>
<evidence type="ECO:0000313" key="6">
    <source>
        <dbReference type="EMBL" id="SDB36947.1"/>
    </source>
</evidence>
<sequence length="252" mass="28693">MKNKYQFAQEIIREAGHFIKSKMDHYIHVEEKTQFDDLVTNLDKETQELLISKIKNCYPEDNVFAEEDDIRHPINQGNVWVLDPIDGTVNFIVQGDHFAIMIAYFEAGVGKFGLIYDVMRNLLYCGGGEFPVCVNGRPLPEYEEKPFNRSLLGTNACMYADNYHGIRDLAKQTLGVRVYGGAGISMAQVMAGQLLGYFSHIQPWDYAAAYIMGKKLGYTLLTLDGHPVDFNSRQTIMFIPQAKLTEIKKYIK</sequence>
<keyword evidence="2 5" id="KW-0479">Metal-binding</keyword>
<dbReference type="Pfam" id="PF00459">
    <property type="entry name" value="Inositol_P"/>
    <property type="match status" value="1"/>
</dbReference>
<proteinExistence type="predicted"/>
<feature type="binding site" evidence="5">
    <location>
        <position position="205"/>
    </location>
    <ligand>
        <name>Mg(2+)</name>
        <dbReference type="ChEBI" id="CHEBI:18420"/>
        <label>1</label>
        <note>catalytic</note>
    </ligand>
</feature>
<evidence type="ECO:0000256" key="4">
    <source>
        <dbReference type="ARBA" id="ARBA00022842"/>
    </source>
</evidence>
<dbReference type="AlphaFoldDB" id="A0A1G6CVM2"/>
<dbReference type="PRINTS" id="PR00377">
    <property type="entry name" value="IMPHPHTASES"/>
</dbReference>
<dbReference type="RefSeq" id="WP_018165930.1">
    <property type="nucleotide sequence ID" value="NZ_FMXP01000027.1"/>
</dbReference>
<dbReference type="eggNOG" id="COG0483">
    <property type="taxonomic scope" value="Bacteria"/>
</dbReference>
<dbReference type="InterPro" id="IPR000760">
    <property type="entry name" value="Inositol_monophosphatase-like"/>
</dbReference>
<keyword evidence="3" id="KW-0378">Hydrolase</keyword>
<dbReference type="GO" id="GO:0007165">
    <property type="term" value="P:signal transduction"/>
    <property type="evidence" value="ECO:0007669"/>
    <property type="project" value="TreeGrafter"/>
</dbReference>
<dbReference type="STRING" id="439219.SAMN02910293_01825"/>
<dbReference type="SUPFAM" id="SSF56655">
    <property type="entry name" value="Carbohydrate phosphatase"/>
    <property type="match status" value="1"/>
</dbReference>
<comment type="cofactor">
    <cofactor evidence="1 5">
        <name>Mg(2+)</name>
        <dbReference type="ChEBI" id="CHEBI:18420"/>
    </cofactor>
</comment>
<dbReference type="Gene3D" id="3.40.190.80">
    <property type="match status" value="1"/>
</dbReference>
<dbReference type="FunFam" id="3.30.540.10:FF:000003">
    <property type="entry name" value="Inositol-1-monophosphatase"/>
    <property type="match status" value="1"/>
</dbReference>
<keyword evidence="4 5" id="KW-0460">Magnesium</keyword>
<evidence type="ECO:0000256" key="2">
    <source>
        <dbReference type="ARBA" id="ARBA00022723"/>
    </source>
</evidence>
<evidence type="ECO:0000256" key="5">
    <source>
        <dbReference type="PIRSR" id="PIRSR600760-2"/>
    </source>
</evidence>
<dbReference type="Gene3D" id="3.30.540.10">
    <property type="entry name" value="Fructose-1,6-Bisphosphatase, subunit A, domain 1"/>
    <property type="match status" value="1"/>
</dbReference>
<accession>A0A1G6CVM2</accession>
<dbReference type="EMBL" id="FMXP01000027">
    <property type="protein sequence ID" value="SDB36947.1"/>
    <property type="molecule type" value="Genomic_DNA"/>
</dbReference>
<dbReference type="PANTHER" id="PTHR20854">
    <property type="entry name" value="INOSITOL MONOPHOSPHATASE"/>
    <property type="match status" value="1"/>
</dbReference>
<gene>
    <name evidence="6" type="ORF">SAMN02910293_01825</name>
</gene>
<reference evidence="6 7" key="1">
    <citation type="submission" date="2016-10" db="EMBL/GenBank/DDBJ databases">
        <authorList>
            <person name="de Groot N.N."/>
        </authorList>
    </citation>
    <scope>NUCLEOTIDE SEQUENCE [LARGE SCALE GENOMIC DNA]</scope>
    <source>
        <strain evidence="6 7">A-4</strain>
    </source>
</reference>
<dbReference type="GO" id="GO:0006020">
    <property type="term" value="P:inositol metabolic process"/>
    <property type="evidence" value="ECO:0007669"/>
    <property type="project" value="TreeGrafter"/>
</dbReference>
<feature type="binding site" evidence="5">
    <location>
        <position position="66"/>
    </location>
    <ligand>
        <name>Mg(2+)</name>
        <dbReference type="ChEBI" id="CHEBI:18420"/>
        <label>1</label>
        <note>catalytic</note>
    </ligand>
</feature>
<dbReference type="CDD" id="cd01637">
    <property type="entry name" value="IMPase_like"/>
    <property type="match status" value="1"/>
</dbReference>
<protein>
    <submittedName>
        <fullName evidence="6">Myo-inositol-1(Or 4)-monophosphatase</fullName>
    </submittedName>
</protein>
<evidence type="ECO:0000313" key="7">
    <source>
        <dbReference type="Proteomes" id="UP000182508"/>
    </source>
</evidence>
<evidence type="ECO:0000256" key="3">
    <source>
        <dbReference type="ARBA" id="ARBA00022801"/>
    </source>
</evidence>
<name>A0A1G6CVM2_9STRE</name>